<dbReference type="AlphaFoldDB" id="A0A1R3KPH9"/>
<dbReference type="PANTHER" id="PTHR31257">
    <property type="entry name" value="RICIN B-LIKE LECTIN EULS3"/>
    <property type="match status" value="1"/>
</dbReference>
<name>A0A1R3KPH9_9ROSI</name>
<proteinExistence type="predicted"/>
<accession>A0A1R3KPH9</accession>
<reference evidence="2" key="1">
    <citation type="submission" date="2013-09" db="EMBL/GenBank/DDBJ databases">
        <title>Corchorus olitorius genome sequencing.</title>
        <authorList>
            <person name="Alam M."/>
            <person name="Haque M.S."/>
            <person name="Islam M.S."/>
            <person name="Emdad E.M."/>
            <person name="Islam M.M."/>
            <person name="Ahmed B."/>
            <person name="Halim A."/>
            <person name="Hossen Q.M.M."/>
            <person name="Hossain M.Z."/>
            <person name="Ahmed R."/>
            <person name="Khan M.M."/>
            <person name="Islam R."/>
            <person name="Rashid M.M."/>
            <person name="Khan S.A."/>
            <person name="Rahman M.S."/>
            <person name="Alam M."/>
            <person name="Yahiya A.S."/>
            <person name="Khan M.S."/>
            <person name="Azam M.S."/>
            <person name="Haque T."/>
            <person name="Lashkar M.Z.H."/>
            <person name="Akhand A.I."/>
            <person name="Morshed G."/>
            <person name="Roy S."/>
            <person name="Uddin K.S."/>
            <person name="Rabeya T."/>
            <person name="Hossain A.S."/>
            <person name="Chowdhury A."/>
            <person name="Snigdha A.R."/>
            <person name="Mortoza M.S."/>
            <person name="Matin S.A."/>
            <person name="Hoque S.M.E."/>
            <person name="Islam M.K."/>
            <person name="Roy D.K."/>
            <person name="Haider R."/>
            <person name="Moosa M.M."/>
            <person name="Elias S.M."/>
            <person name="Hasan A.M."/>
            <person name="Jahan S."/>
            <person name="Shafiuddin M."/>
            <person name="Mahmood N."/>
            <person name="Shommy N.S."/>
        </authorList>
    </citation>
    <scope>NUCLEOTIDE SEQUENCE [LARGE SCALE GENOMIC DNA]</scope>
    <source>
        <strain evidence="2">cv. O-4</strain>
    </source>
</reference>
<gene>
    <name evidence="1" type="ORF">COLO4_05926</name>
</gene>
<dbReference type="Gene3D" id="2.80.10.50">
    <property type="match status" value="1"/>
</dbReference>
<sequence length="345" mass="39907">MAYDTPLNSHQVPIWIQLWGLPLEYQTPRVATRIAQIAGKVISVDSADVNMRTQVLINPSKPFLPGCFIRRDDHDGALTWIEFRYETSCGIIESSDIDQMMMNEQVDLIHVRRNHNTEEELFNEACINNREESPPERVTPQLFQYYVTQMGNDSISEFTNKTSFKIYCKSDPNLLLTIKDGKVILAPADPSDDYQHWYKDERFRSRVRDSVGFPSFALVNKVTGQAIKHSIGACHPVRLIPYRKSDYPDVSILWGESTDLGDNYRAIRMINNIRLNLDAFRDDKSRVCNGAIIGLWEWNHGDNQQWKIVPYCKFLIKNYKVHETHRLIPRSRMLASSRSRIVPAC</sequence>
<dbReference type="CDD" id="cd23431">
    <property type="entry name" value="beta-trefoil_Ricin_AtEULS3-like"/>
    <property type="match status" value="1"/>
</dbReference>
<organism evidence="1 2">
    <name type="scientific">Corchorus olitorius</name>
    <dbReference type="NCBI Taxonomy" id="93759"/>
    <lineage>
        <taxon>Eukaryota</taxon>
        <taxon>Viridiplantae</taxon>
        <taxon>Streptophyta</taxon>
        <taxon>Embryophyta</taxon>
        <taxon>Tracheophyta</taxon>
        <taxon>Spermatophyta</taxon>
        <taxon>Magnoliopsida</taxon>
        <taxon>eudicotyledons</taxon>
        <taxon>Gunneridae</taxon>
        <taxon>Pentapetalae</taxon>
        <taxon>rosids</taxon>
        <taxon>malvids</taxon>
        <taxon>Malvales</taxon>
        <taxon>Malvaceae</taxon>
        <taxon>Grewioideae</taxon>
        <taxon>Apeibeae</taxon>
        <taxon>Corchorus</taxon>
    </lineage>
</organism>
<comment type="caution">
    <text evidence="1">The sequence shown here is derived from an EMBL/GenBank/DDBJ whole genome shotgun (WGS) entry which is preliminary data.</text>
</comment>
<keyword evidence="2" id="KW-1185">Reference proteome</keyword>
<dbReference type="Proteomes" id="UP000187203">
    <property type="component" value="Unassembled WGS sequence"/>
</dbReference>
<dbReference type="SUPFAM" id="SSF50370">
    <property type="entry name" value="Ricin B-like lectins"/>
    <property type="match status" value="1"/>
</dbReference>
<dbReference type="OrthoDB" id="7769065at2759"/>
<dbReference type="STRING" id="93759.A0A1R3KPH9"/>
<dbReference type="PANTHER" id="PTHR31257:SF2">
    <property type="entry name" value="RICIN B-LIKE LECTIN EULS3"/>
    <property type="match status" value="1"/>
</dbReference>
<dbReference type="EMBL" id="AWUE01012524">
    <property type="protein sequence ID" value="OMP08987.1"/>
    <property type="molecule type" value="Genomic_DNA"/>
</dbReference>
<evidence type="ECO:0000313" key="2">
    <source>
        <dbReference type="Proteomes" id="UP000187203"/>
    </source>
</evidence>
<protein>
    <submittedName>
        <fullName evidence="1">Uncharacterized protein</fullName>
    </submittedName>
</protein>
<evidence type="ECO:0000313" key="1">
    <source>
        <dbReference type="EMBL" id="OMP08987.1"/>
    </source>
</evidence>
<dbReference type="InterPro" id="IPR040249">
    <property type="entry name" value="Ricin_B-like_lectin_EULS3-like"/>
</dbReference>
<dbReference type="InterPro" id="IPR035992">
    <property type="entry name" value="Ricin_B-like_lectins"/>
</dbReference>